<proteinExistence type="predicted"/>
<evidence type="ECO:0008006" key="3">
    <source>
        <dbReference type="Google" id="ProtNLM"/>
    </source>
</evidence>
<comment type="caution">
    <text evidence="1">The sequence shown here is derived from an EMBL/GenBank/DDBJ whole genome shotgun (WGS) entry which is preliminary data.</text>
</comment>
<feature type="non-terminal residue" evidence="1">
    <location>
        <position position="1"/>
    </location>
</feature>
<sequence length="119" mass="13655">MSNLKQHMGNFVYKIKDISTKVKKILNSVISENQYVIDNPRKKHNSCLIFKIDFEKAFQSAVEGVPDTTSILVNGNPTKKFPLHRELRQRDPLFFLVALEGLIGIMRSTTTKSSLRVQY</sequence>
<dbReference type="AlphaFoldDB" id="A0A371FJK2"/>
<protein>
    <recommendedName>
        <fullName evidence="3">Reverse transcriptase domain-containing protein</fullName>
    </recommendedName>
</protein>
<name>A0A371FJK2_MUCPR</name>
<evidence type="ECO:0000313" key="1">
    <source>
        <dbReference type="EMBL" id="RDX78489.1"/>
    </source>
</evidence>
<accession>A0A371FJK2</accession>
<organism evidence="1 2">
    <name type="scientific">Mucuna pruriens</name>
    <name type="common">Velvet bean</name>
    <name type="synonym">Dolichos pruriens</name>
    <dbReference type="NCBI Taxonomy" id="157652"/>
    <lineage>
        <taxon>Eukaryota</taxon>
        <taxon>Viridiplantae</taxon>
        <taxon>Streptophyta</taxon>
        <taxon>Embryophyta</taxon>
        <taxon>Tracheophyta</taxon>
        <taxon>Spermatophyta</taxon>
        <taxon>Magnoliopsida</taxon>
        <taxon>eudicotyledons</taxon>
        <taxon>Gunneridae</taxon>
        <taxon>Pentapetalae</taxon>
        <taxon>rosids</taxon>
        <taxon>fabids</taxon>
        <taxon>Fabales</taxon>
        <taxon>Fabaceae</taxon>
        <taxon>Papilionoideae</taxon>
        <taxon>50 kb inversion clade</taxon>
        <taxon>NPAAA clade</taxon>
        <taxon>indigoferoid/millettioid clade</taxon>
        <taxon>Phaseoleae</taxon>
        <taxon>Mucuna</taxon>
    </lineage>
</organism>
<dbReference type="OrthoDB" id="1929744at2759"/>
<keyword evidence="2" id="KW-1185">Reference proteome</keyword>
<evidence type="ECO:0000313" key="2">
    <source>
        <dbReference type="Proteomes" id="UP000257109"/>
    </source>
</evidence>
<gene>
    <name evidence="1" type="ORF">CR513_41233</name>
</gene>
<dbReference type="EMBL" id="QJKJ01008853">
    <property type="protein sequence ID" value="RDX78489.1"/>
    <property type="molecule type" value="Genomic_DNA"/>
</dbReference>
<reference evidence="1" key="1">
    <citation type="submission" date="2018-05" db="EMBL/GenBank/DDBJ databases">
        <title>Draft genome of Mucuna pruriens seed.</title>
        <authorList>
            <person name="Nnadi N.E."/>
            <person name="Vos R."/>
            <person name="Hasami M.H."/>
            <person name="Devisetty U.K."/>
            <person name="Aguiy J.C."/>
        </authorList>
    </citation>
    <scope>NUCLEOTIDE SEQUENCE [LARGE SCALE GENOMIC DNA]</scope>
    <source>
        <strain evidence="1">JCA_2017</strain>
    </source>
</reference>
<dbReference type="Proteomes" id="UP000257109">
    <property type="component" value="Unassembled WGS sequence"/>
</dbReference>